<sequence>MAWLPAVTLGCISLLCLQLPDALPLHQGRSWRPARPRGPPAWLSSSSLQPQHPAPWPAVRKPRQALHVQRSTGLGPAVGQPLRNGPRRHLGPRRPRAQLLRAGCGLGTCQVQSLSHRLWQLVASAGPRDSSPVDPSSPHSYG</sequence>
<evidence type="ECO:0000256" key="7">
    <source>
        <dbReference type="SAM" id="SignalP"/>
    </source>
</evidence>
<protein>
    <submittedName>
        <fullName evidence="9">ADM2</fullName>
    </submittedName>
</protein>
<keyword evidence="3" id="KW-0964">Secreted</keyword>
<dbReference type="PANTHER" id="PTHR23414">
    <property type="entry name" value="ADRENOMEDULLIN, ADM"/>
    <property type="match status" value="1"/>
</dbReference>
<keyword evidence="8" id="KW-1185">Reference proteome</keyword>
<dbReference type="CTD" id="79924"/>
<feature type="region of interest" description="Disordered" evidence="6">
    <location>
        <begin position="30"/>
        <end position="96"/>
    </location>
</feature>
<evidence type="ECO:0000256" key="1">
    <source>
        <dbReference type="ARBA" id="ARBA00004613"/>
    </source>
</evidence>
<evidence type="ECO:0000256" key="6">
    <source>
        <dbReference type="SAM" id="MobiDB-lite"/>
    </source>
</evidence>
<evidence type="ECO:0000313" key="9">
    <source>
        <dbReference type="RefSeq" id="XP_011382453.1"/>
    </source>
</evidence>
<dbReference type="OrthoDB" id="9907777at2759"/>
<dbReference type="PANTHER" id="PTHR23414:SF2">
    <property type="entry name" value="PROTEIN ADM2"/>
    <property type="match status" value="1"/>
</dbReference>
<dbReference type="GeneID" id="105308279"/>
<evidence type="ECO:0000313" key="8">
    <source>
        <dbReference type="Proteomes" id="UP000515202"/>
    </source>
</evidence>
<reference evidence="9" key="1">
    <citation type="submission" date="2025-08" db="UniProtKB">
        <authorList>
            <consortium name="RefSeq"/>
        </authorList>
    </citation>
    <scope>IDENTIFICATION</scope>
    <source>
        <tissue evidence="9">Kidney</tissue>
    </source>
</reference>
<keyword evidence="4 7" id="KW-0732">Signal</keyword>
<dbReference type="RefSeq" id="XP_011382453.1">
    <property type="nucleotide sequence ID" value="XM_011384151.1"/>
</dbReference>
<dbReference type="AlphaFoldDB" id="A0A6P3RSY7"/>
<comment type="subcellular location">
    <subcellularLocation>
        <location evidence="1">Secreted</location>
    </subcellularLocation>
</comment>
<keyword evidence="5" id="KW-1015">Disulfide bond</keyword>
<evidence type="ECO:0000256" key="4">
    <source>
        <dbReference type="ARBA" id="ARBA00022729"/>
    </source>
</evidence>
<dbReference type="InterPro" id="IPR051665">
    <property type="entry name" value="Adrenomedullin-reg_peptide"/>
</dbReference>
<organism evidence="8 9">
    <name type="scientific">Pteropus vampyrus</name>
    <name type="common">Large flying fox</name>
    <dbReference type="NCBI Taxonomy" id="132908"/>
    <lineage>
        <taxon>Eukaryota</taxon>
        <taxon>Metazoa</taxon>
        <taxon>Chordata</taxon>
        <taxon>Craniata</taxon>
        <taxon>Vertebrata</taxon>
        <taxon>Euteleostomi</taxon>
        <taxon>Mammalia</taxon>
        <taxon>Eutheria</taxon>
        <taxon>Laurasiatheria</taxon>
        <taxon>Chiroptera</taxon>
        <taxon>Yinpterochiroptera</taxon>
        <taxon>Pteropodoidea</taxon>
        <taxon>Pteropodidae</taxon>
        <taxon>Pteropodinae</taxon>
        <taxon>Pteropus</taxon>
    </lineage>
</organism>
<accession>A0A6P3RSY7</accession>
<dbReference type="GO" id="GO:0003073">
    <property type="term" value="P:regulation of systemic arterial blood pressure"/>
    <property type="evidence" value="ECO:0007669"/>
    <property type="project" value="TreeGrafter"/>
</dbReference>
<gene>
    <name evidence="9" type="primary">ADM2</name>
</gene>
<dbReference type="KEGG" id="pvp:105308279"/>
<evidence type="ECO:0000256" key="2">
    <source>
        <dbReference type="ARBA" id="ARBA00010575"/>
    </source>
</evidence>
<dbReference type="GO" id="GO:0007189">
    <property type="term" value="P:adenylate cyclase-activating G protein-coupled receptor signaling pathway"/>
    <property type="evidence" value="ECO:0007669"/>
    <property type="project" value="TreeGrafter"/>
</dbReference>
<feature type="compositionally biased region" description="Basic residues" evidence="6">
    <location>
        <begin position="85"/>
        <end position="96"/>
    </location>
</feature>
<evidence type="ECO:0000256" key="3">
    <source>
        <dbReference type="ARBA" id="ARBA00022525"/>
    </source>
</evidence>
<name>A0A6P3RSY7_PTEVA</name>
<feature type="signal peptide" evidence="7">
    <location>
        <begin position="1"/>
        <end position="22"/>
    </location>
</feature>
<feature type="chain" id="PRO_5027946892" evidence="7">
    <location>
        <begin position="23"/>
        <end position="142"/>
    </location>
</feature>
<proteinExistence type="inferred from homology"/>
<dbReference type="Proteomes" id="UP000515202">
    <property type="component" value="Unplaced"/>
</dbReference>
<dbReference type="GO" id="GO:0005576">
    <property type="term" value="C:extracellular region"/>
    <property type="evidence" value="ECO:0007669"/>
    <property type="project" value="UniProtKB-SubCell"/>
</dbReference>
<evidence type="ECO:0000256" key="5">
    <source>
        <dbReference type="ARBA" id="ARBA00023157"/>
    </source>
</evidence>
<comment type="similarity">
    <text evidence="2">Belongs to the adrenomedullin family.</text>
</comment>
<dbReference type="GO" id="GO:0010460">
    <property type="term" value="P:positive regulation of heart rate"/>
    <property type="evidence" value="ECO:0007669"/>
    <property type="project" value="TreeGrafter"/>
</dbReference>